<gene>
    <name evidence="2" type="ORF">L3X38_018555</name>
</gene>
<evidence type="ECO:0000313" key="3">
    <source>
        <dbReference type="Proteomes" id="UP001054821"/>
    </source>
</evidence>
<name>A0AAD4WA85_PRUDU</name>
<feature type="region of interest" description="Disordered" evidence="1">
    <location>
        <begin position="1"/>
        <end position="42"/>
    </location>
</feature>
<accession>A0AAD4WA85</accession>
<feature type="compositionally biased region" description="Basic and acidic residues" evidence="1">
    <location>
        <begin position="27"/>
        <end position="40"/>
    </location>
</feature>
<reference evidence="2 3" key="1">
    <citation type="journal article" date="2022" name="G3 (Bethesda)">
        <title>Whole-genome sequence and methylome profiling of the almond [Prunus dulcis (Mill.) D.A. Webb] cultivar 'Nonpareil'.</title>
        <authorList>
            <person name="D'Amico-Willman K.M."/>
            <person name="Ouma W.Z."/>
            <person name="Meulia T."/>
            <person name="Sideli G.M."/>
            <person name="Gradziel T.M."/>
            <person name="Fresnedo-Ramirez J."/>
        </authorList>
    </citation>
    <scope>NUCLEOTIDE SEQUENCE [LARGE SCALE GENOMIC DNA]</scope>
    <source>
        <strain evidence="2">Clone GOH B32 T37-40</strain>
    </source>
</reference>
<comment type="caution">
    <text evidence="2">The sequence shown here is derived from an EMBL/GenBank/DDBJ whole genome shotgun (WGS) entry which is preliminary data.</text>
</comment>
<dbReference type="EMBL" id="JAJFAZ020000003">
    <property type="protein sequence ID" value="KAI5339283.1"/>
    <property type="molecule type" value="Genomic_DNA"/>
</dbReference>
<sequence>MVEVDDDQFGKLKSPNPSDDQSLIGRSRNEDGDHKVSEGSKRKRQLIRIEILPLVLSKNNEVSGDDFNGGVHGGRVGRCGCGKRQSVWVGWGGAGMKKRRREIVFFLI</sequence>
<organism evidence="2 3">
    <name type="scientific">Prunus dulcis</name>
    <name type="common">Almond</name>
    <name type="synonym">Amygdalus dulcis</name>
    <dbReference type="NCBI Taxonomy" id="3755"/>
    <lineage>
        <taxon>Eukaryota</taxon>
        <taxon>Viridiplantae</taxon>
        <taxon>Streptophyta</taxon>
        <taxon>Embryophyta</taxon>
        <taxon>Tracheophyta</taxon>
        <taxon>Spermatophyta</taxon>
        <taxon>Magnoliopsida</taxon>
        <taxon>eudicotyledons</taxon>
        <taxon>Gunneridae</taxon>
        <taxon>Pentapetalae</taxon>
        <taxon>rosids</taxon>
        <taxon>fabids</taxon>
        <taxon>Rosales</taxon>
        <taxon>Rosaceae</taxon>
        <taxon>Amygdaloideae</taxon>
        <taxon>Amygdaleae</taxon>
        <taxon>Prunus</taxon>
    </lineage>
</organism>
<evidence type="ECO:0000256" key="1">
    <source>
        <dbReference type="SAM" id="MobiDB-lite"/>
    </source>
</evidence>
<dbReference type="Proteomes" id="UP001054821">
    <property type="component" value="Chromosome 3"/>
</dbReference>
<keyword evidence="3" id="KW-1185">Reference proteome</keyword>
<dbReference type="AlphaFoldDB" id="A0AAD4WA85"/>
<proteinExistence type="predicted"/>
<evidence type="ECO:0000313" key="2">
    <source>
        <dbReference type="EMBL" id="KAI5339283.1"/>
    </source>
</evidence>
<protein>
    <submittedName>
        <fullName evidence="2">Uncharacterized protein</fullName>
    </submittedName>
</protein>